<dbReference type="InterPro" id="IPR003594">
    <property type="entry name" value="HATPase_dom"/>
</dbReference>
<evidence type="ECO:0000256" key="7">
    <source>
        <dbReference type="ARBA" id="ARBA00022692"/>
    </source>
</evidence>
<dbReference type="SMART" id="SM00091">
    <property type="entry name" value="PAS"/>
    <property type="match status" value="3"/>
</dbReference>
<evidence type="ECO:0000256" key="5">
    <source>
        <dbReference type="ARBA" id="ARBA00022553"/>
    </source>
</evidence>
<keyword evidence="9" id="KW-0418">Kinase</keyword>
<dbReference type="SMART" id="SM00086">
    <property type="entry name" value="PAC"/>
    <property type="match status" value="2"/>
</dbReference>
<dbReference type="PANTHER" id="PTHR42878">
    <property type="entry name" value="TWO-COMPONENT HISTIDINE KINASE"/>
    <property type="match status" value="1"/>
</dbReference>
<dbReference type="SMART" id="SM00387">
    <property type="entry name" value="HATPase_c"/>
    <property type="match status" value="1"/>
</dbReference>
<dbReference type="EC" id="2.7.13.3" evidence="4"/>
<dbReference type="Proteomes" id="UP001500320">
    <property type="component" value="Unassembled WGS sequence"/>
</dbReference>
<evidence type="ECO:0000256" key="8">
    <source>
        <dbReference type="ARBA" id="ARBA00022741"/>
    </source>
</evidence>
<keyword evidence="5" id="KW-0597">Phosphoprotein</keyword>
<dbReference type="SMART" id="SM00388">
    <property type="entry name" value="HisKA"/>
    <property type="match status" value="1"/>
</dbReference>
<dbReference type="PROSITE" id="PS50112">
    <property type="entry name" value="PAS"/>
    <property type="match status" value="1"/>
</dbReference>
<dbReference type="InterPro" id="IPR000700">
    <property type="entry name" value="PAS-assoc_C"/>
</dbReference>
<dbReference type="SUPFAM" id="SSF47384">
    <property type="entry name" value="Homodimeric domain of signal transducing histidine kinase"/>
    <property type="match status" value="1"/>
</dbReference>
<organism evidence="19 20">
    <name type="scientific">Planomonospora alba</name>
    <dbReference type="NCBI Taxonomy" id="161354"/>
    <lineage>
        <taxon>Bacteria</taxon>
        <taxon>Bacillati</taxon>
        <taxon>Actinomycetota</taxon>
        <taxon>Actinomycetes</taxon>
        <taxon>Streptosporangiales</taxon>
        <taxon>Streptosporangiaceae</taxon>
        <taxon>Planomonospora</taxon>
    </lineage>
</organism>
<evidence type="ECO:0000256" key="15">
    <source>
        <dbReference type="SAM" id="MobiDB-lite"/>
    </source>
</evidence>
<keyword evidence="10" id="KW-0067">ATP-binding</keyword>
<dbReference type="Pfam" id="PF01590">
    <property type="entry name" value="GAF"/>
    <property type="match status" value="1"/>
</dbReference>
<evidence type="ECO:0000256" key="9">
    <source>
        <dbReference type="ARBA" id="ARBA00022777"/>
    </source>
</evidence>
<keyword evidence="8" id="KW-0547">Nucleotide-binding</keyword>
<evidence type="ECO:0000256" key="12">
    <source>
        <dbReference type="ARBA" id="ARBA00023012"/>
    </source>
</evidence>
<dbReference type="InterPro" id="IPR013656">
    <property type="entry name" value="PAS_4"/>
</dbReference>
<evidence type="ECO:0000256" key="1">
    <source>
        <dbReference type="ARBA" id="ARBA00000085"/>
    </source>
</evidence>
<dbReference type="PROSITE" id="PS50113">
    <property type="entry name" value="PAC"/>
    <property type="match status" value="1"/>
</dbReference>
<evidence type="ECO:0000256" key="3">
    <source>
        <dbReference type="ARBA" id="ARBA00004236"/>
    </source>
</evidence>
<name>A0ABP6P1S0_9ACTN</name>
<dbReference type="Gene3D" id="3.30.565.10">
    <property type="entry name" value="Histidine kinase-like ATPase, C-terminal domain"/>
    <property type="match status" value="1"/>
</dbReference>
<evidence type="ECO:0000256" key="14">
    <source>
        <dbReference type="ARBA" id="ARBA00039401"/>
    </source>
</evidence>
<evidence type="ECO:0000259" key="17">
    <source>
        <dbReference type="PROSITE" id="PS50112"/>
    </source>
</evidence>
<dbReference type="PROSITE" id="PS50109">
    <property type="entry name" value="HIS_KIN"/>
    <property type="match status" value="1"/>
</dbReference>
<dbReference type="SMART" id="SM00065">
    <property type="entry name" value="GAF"/>
    <property type="match status" value="2"/>
</dbReference>
<dbReference type="Pfam" id="PF00512">
    <property type="entry name" value="HisKA"/>
    <property type="match status" value="1"/>
</dbReference>
<feature type="domain" description="PAC" evidence="18">
    <location>
        <begin position="697"/>
        <end position="747"/>
    </location>
</feature>
<keyword evidence="6" id="KW-0808">Transferase</keyword>
<dbReference type="InterPro" id="IPR029016">
    <property type="entry name" value="GAF-like_dom_sf"/>
</dbReference>
<dbReference type="InterPro" id="IPR003018">
    <property type="entry name" value="GAF"/>
</dbReference>
<dbReference type="InterPro" id="IPR004358">
    <property type="entry name" value="Sig_transdc_His_kin-like_C"/>
</dbReference>
<evidence type="ECO:0000256" key="2">
    <source>
        <dbReference type="ARBA" id="ARBA00004141"/>
    </source>
</evidence>
<evidence type="ECO:0000256" key="10">
    <source>
        <dbReference type="ARBA" id="ARBA00022840"/>
    </source>
</evidence>
<feature type="region of interest" description="Disordered" evidence="15">
    <location>
        <begin position="904"/>
        <end position="961"/>
    </location>
</feature>
<feature type="compositionally biased region" description="Gly residues" evidence="15">
    <location>
        <begin position="910"/>
        <end position="923"/>
    </location>
</feature>
<dbReference type="PRINTS" id="PR00344">
    <property type="entry name" value="BCTRLSENSOR"/>
</dbReference>
<dbReference type="Pfam" id="PF13185">
    <property type="entry name" value="GAF_2"/>
    <property type="match status" value="1"/>
</dbReference>
<comment type="caution">
    <text evidence="19">The sequence shown here is derived from an EMBL/GenBank/DDBJ whole genome shotgun (WGS) entry which is preliminary data.</text>
</comment>
<gene>
    <name evidence="19" type="ORF">GCM10010466_58840</name>
</gene>
<dbReference type="NCBIfam" id="TIGR00229">
    <property type="entry name" value="sensory_box"/>
    <property type="match status" value="1"/>
</dbReference>
<dbReference type="EMBL" id="BAAAUT010000065">
    <property type="protein sequence ID" value="GAA3160212.1"/>
    <property type="molecule type" value="Genomic_DNA"/>
</dbReference>
<dbReference type="InterPro" id="IPR003661">
    <property type="entry name" value="HisK_dim/P_dom"/>
</dbReference>
<comment type="catalytic activity">
    <reaction evidence="1">
        <text>ATP + protein L-histidine = ADP + protein N-phospho-L-histidine.</text>
        <dbReference type="EC" id="2.7.13.3"/>
    </reaction>
</comment>
<dbReference type="CDD" id="cd00130">
    <property type="entry name" value="PAS"/>
    <property type="match status" value="2"/>
</dbReference>
<dbReference type="InterPro" id="IPR013767">
    <property type="entry name" value="PAS_fold"/>
</dbReference>
<feature type="compositionally biased region" description="Low complexity" evidence="15">
    <location>
        <begin position="22"/>
        <end position="47"/>
    </location>
</feature>
<dbReference type="InterPro" id="IPR005467">
    <property type="entry name" value="His_kinase_dom"/>
</dbReference>
<dbReference type="SUPFAM" id="SSF55874">
    <property type="entry name" value="ATPase domain of HSP90 chaperone/DNA topoisomerase II/histidine kinase"/>
    <property type="match status" value="1"/>
</dbReference>
<keyword evidence="20" id="KW-1185">Reference proteome</keyword>
<reference evidence="20" key="1">
    <citation type="journal article" date="2019" name="Int. J. Syst. Evol. Microbiol.">
        <title>The Global Catalogue of Microorganisms (GCM) 10K type strain sequencing project: providing services to taxonomists for standard genome sequencing and annotation.</title>
        <authorList>
            <consortium name="The Broad Institute Genomics Platform"/>
            <consortium name="The Broad Institute Genome Sequencing Center for Infectious Disease"/>
            <person name="Wu L."/>
            <person name="Ma J."/>
        </authorList>
    </citation>
    <scope>NUCLEOTIDE SEQUENCE [LARGE SCALE GENOMIC DNA]</scope>
    <source>
        <strain evidence="20">JCM 9373</strain>
    </source>
</reference>
<keyword evidence="12" id="KW-0902">Two-component regulatory system</keyword>
<dbReference type="Pfam" id="PF02518">
    <property type="entry name" value="HATPase_c"/>
    <property type="match status" value="1"/>
</dbReference>
<feature type="compositionally biased region" description="Basic and acidic residues" evidence="15">
    <location>
        <begin position="925"/>
        <end position="936"/>
    </location>
</feature>
<protein>
    <recommendedName>
        <fullName evidence="14">Sensor-like histidine kinase SenX3</fullName>
        <ecNumber evidence="4">2.7.13.3</ecNumber>
    </recommendedName>
</protein>
<feature type="domain" description="Histidine kinase" evidence="16">
    <location>
        <begin position="772"/>
        <end position="1037"/>
    </location>
</feature>
<evidence type="ECO:0000313" key="19">
    <source>
        <dbReference type="EMBL" id="GAA3160212.1"/>
    </source>
</evidence>
<dbReference type="Pfam" id="PF08447">
    <property type="entry name" value="PAS_3"/>
    <property type="match status" value="1"/>
</dbReference>
<evidence type="ECO:0000259" key="18">
    <source>
        <dbReference type="PROSITE" id="PS50113"/>
    </source>
</evidence>
<dbReference type="Gene3D" id="1.10.287.130">
    <property type="match status" value="1"/>
</dbReference>
<evidence type="ECO:0000256" key="4">
    <source>
        <dbReference type="ARBA" id="ARBA00012438"/>
    </source>
</evidence>
<comment type="subcellular location">
    <subcellularLocation>
        <location evidence="3">Cell membrane</location>
    </subcellularLocation>
    <subcellularLocation>
        <location evidence="2">Membrane</location>
        <topology evidence="2">Multi-pass membrane protein</topology>
    </subcellularLocation>
</comment>
<keyword evidence="7" id="KW-0812">Transmembrane</keyword>
<proteinExistence type="predicted"/>
<feature type="domain" description="PAS" evidence="17">
    <location>
        <begin position="189"/>
        <end position="260"/>
    </location>
</feature>
<keyword evidence="13" id="KW-0472">Membrane</keyword>
<dbReference type="PANTHER" id="PTHR42878:SF7">
    <property type="entry name" value="SENSOR HISTIDINE KINASE GLRK"/>
    <property type="match status" value="1"/>
</dbReference>
<dbReference type="Gene3D" id="3.30.450.40">
    <property type="match status" value="2"/>
</dbReference>
<dbReference type="Gene3D" id="3.30.450.20">
    <property type="entry name" value="PAS domain"/>
    <property type="match status" value="3"/>
</dbReference>
<dbReference type="SUPFAM" id="SSF55781">
    <property type="entry name" value="GAF domain-like"/>
    <property type="match status" value="2"/>
</dbReference>
<dbReference type="InterPro" id="IPR000014">
    <property type="entry name" value="PAS"/>
</dbReference>
<dbReference type="Pfam" id="PF08448">
    <property type="entry name" value="PAS_4"/>
    <property type="match status" value="1"/>
</dbReference>
<dbReference type="InterPro" id="IPR036890">
    <property type="entry name" value="HATPase_C_sf"/>
</dbReference>
<evidence type="ECO:0000259" key="16">
    <source>
        <dbReference type="PROSITE" id="PS50109"/>
    </source>
</evidence>
<dbReference type="InterPro" id="IPR050351">
    <property type="entry name" value="BphY/WalK/GraS-like"/>
</dbReference>
<dbReference type="InterPro" id="IPR001610">
    <property type="entry name" value="PAC"/>
</dbReference>
<accession>A0ABP6P1S0</accession>
<keyword evidence="11" id="KW-1133">Transmembrane helix</keyword>
<dbReference type="InterPro" id="IPR035965">
    <property type="entry name" value="PAS-like_dom_sf"/>
</dbReference>
<dbReference type="RefSeq" id="WP_344865193.1">
    <property type="nucleotide sequence ID" value="NZ_BAAAUT010000065.1"/>
</dbReference>
<evidence type="ECO:0000313" key="20">
    <source>
        <dbReference type="Proteomes" id="UP001500320"/>
    </source>
</evidence>
<feature type="region of interest" description="Disordered" evidence="15">
    <location>
        <begin position="21"/>
        <end position="47"/>
    </location>
</feature>
<dbReference type="InterPro" id="IPR036097">
    <property type="entry name" value="HisK_dim/P_sf"/>
</dbReference>
<feature type="compositionally biased region" description="Gly residues" evidence="15">
    <location>
        <begin position="937"/>
        <end position="958"/>
    </location>
</feature>
<sequence>MVTRAADRVEDSRWSQALRAAGLLGASESPGPPGASESTGPPGPSALERPARLAARLLGTPAALVVLADGDRQVCLASAGPVERWTLREDRPLRPLLRQVVETGTPLVVGDARACGRPDAPPYAAGAAVPACAAFPLRAPDGEVLGALCALDVRPRRWDPRALEQVAEVAGAVESQLATRLSEGRARLAAARLDTVLERTPDAFVTIDGAGRVAAWNPAAERLFGRPAAEAVGRPVDRLIIPQRSRREFTEELRRVRENGGPPPGYDVELTAVDRTGREIPVEMTLQAGDECGEPVLHAFLHDIGDRLVARRQLEKERTFLSALLDSLDIAVVACDGAGRLMFNQMMRETLRSAEQPDTVEEWAEVYRLYAPDGMTPLRREEMPLVRILAGERLDDEQVVVHLPGAGPRRLLVNGRPIETADGRRLGAVAAAHDITDRHRVERLRAAQRAAARALAAAGSSGDAAREVVTAVADTLGWDCGEYWQVDPGEESISRLGLWTRPGRDLSAFTHDQPDVLPPGEGLAGMVWATGRAVWIPDLAADPRDFTRKQAALRTGLRAAMGLPVRSGRQILGVLTFFTCAVQEEERDLVDMLDGVRAHVGRHMERRRTEELALELSASRRHLDQIIAQIDDYVWTVEIASDGTVRPVFTSPDSTAVFGGPIPPGTDGLALMAERIHPDDLPAFIAFHEAVASGGPARTECRVLGLDGVTRWVWIRALPRREGDRLFVDGISTDVTERHRMEEERERLLAREREQVRRLRELDRMKDELVALVSHELRAPIGAIRACTEMLLDDPGLDEEHRMFAGVIGRRSTHLQRLVDDLLDLARLDSGGIAVDPRPLSLTQLVRQAVDDHRAAAEAKRLTVTSDTAEGLTVRADPVRLRQVMDNLLSNAIKYTPDGGAVEVVAGRDGSSGGGAAGGGGVPGVRDEPPGVKGEDSGGPGAGAGPGTEAGSGAGAGPGTEAVVSVADTGIGIPPEQYPRLFGRFFRASTAVKSGIKGTGLGLAITKAIVEAHDGTITASPREGGGTVFTVRLPEIRSGSAGD</sequence>
<evidence type="ECO:0000256" key="6">
    <source>
        <dbReference type="ARBA" id="ARBA00022679"/>
    </source>
</evidence>
<evidence type="ECO:0000256" key="13">
    <source>
        <dbReference type="ARBA" id="ARBA00023136"/>
    </source>
</evidence>
<dbReference type="InterPro" id="IPR013655">
    <property type="entry name" value="PAS_fold_3"/>
</dbReference>
<dbReference type="CDD" id="cd00082">
    <property type="entry name" value="HisKA"/>
    <property type="match status" value="1"/>
</dbReference>
<evidence type="ECO:0000256" key="11">
    <source>
        <dbReference type="ARBA" id="ARBA00022989"/>
    </source>
</evidence>
<dbReference type="SUPFAM" id="SSF55785">
    <property type="entry name" value="PYP-like sensor domain (PAS domain)"/>
    <property type="match status" value="3"/>
</dbReference>
<dbReference type="Pfam" id="PF00989">
    <property type="entry name" value="PAS"/>
    <property type="match status" value="1"/>
</dbReference>